<feature type="DNA-binding region" description="H-T-H motif" evidence="2">
    <location>
        <begin position="38"/>
        <end position="57"/>
    </location>
</feature>
<dbReference type="Gene3D" id="1.10.10.60">
    <property type="entry name" value="Homeodomain-like"/>
    <property type="match status" value="1"/>
</dbReference>
<sequence>MEENHPLTKRKLQARETRKRILESALSLFREKGFDQVSIDEITSTAGVSKGSFYTYFQTKSDIIIEEFRLIDYFYEKKEAVILRNPDAASRLIAFTRHQLDYIHKNMGFRTLSILYINQMSTFYDQKILANRERALVRIVSKIIAEGQAAGQIRQGDPVELAEWMNRCMRGFFLDWAISKGAIDIRKDGMRFFSEFVLPALCTKQMHA</sequence>
<dbReference type="InterPro" id="IPR023772">
    <property type="entry name" value="DNA-bd_HTH_TetR-type_CS"/>
</dbReference>
<protein>
    <submittedName>
        <fullName evidence="4">Regulatory protein TetR</fullName>
    </submittedName>
</protein>
<evidence type="ECO:0000313" key="4">
    <source>
        <dbReference type="EMBL" id="SLM18871.1"/>
    </source>
</evidence>
<dbReference type="InterPro" id="IPR009057">
    <property type="entry name" value="Homeodomain-like_sf"/>
</dbReference>
<keyword evidence="1 2" id="KW-0238">DNA-binding</keyword>
<dbReference type="PROSITE" id="PS50977">
    <property type="entry name" value="HTH_TETR_2"/>
    <property type="match status" value="1"/>
</dbReference>
<dbReference type="InterPro" id="IPR036271">
    <property type="entry name" value="Tet_transcr_reg_TetR-rel_C_sf"/>
</dbReference>
<dbReference type="PANTHER" id="PTHR43479:SF11">
    <property type="entry name" value="ACREF_ENVCD OPERON REPRESSOR-RELATED"/>
    <property type="match status" value="1"/>
</dbReference>
<dbReference type="SUPFAM" id="SSF48498">
    <property type="entry name" value="Tetracyclin repressor-like, C-terminal domain"/>
    <property type="match status" value="1"/>
</dbReference>
<evidence type="ECO:0000256" key="1">
    <source>
        <dbReference type="ARBA" id="ARBA00023125"/>
    </source>
</evidence>
<dbReference type="GO" id="GO:0003677">
    <property type="term" value="F:DNA binding"/>
    <property type="evidence" value="ECO:0007669"/>
    <property type="project" value="UniProtKB-UniRule"/>
</dbReference>
<dbReference type="Gene3D" id="1.10.357.10">
    <property type="entry name" value="Tetracycline Repressor, domain 2"/>
    <property type="match status" value="1"/>
</dbReference>
<dbReference type="PROSITE" id="PS01081">
    <property type="entry name" value="HTH_TETR_1"/>
    <property type="match status" value="1"/>
</dbReference>
<dbReference type="AlphaFoldDB" id="A0A3P3XRD3"/>
<dbReference type="InterPro" id="IPR050624">
    <property type="entry name" value="HTH-type_Tx_Regulator"/>
</dbReference>
<gene>
    <name evidence="4" type="ORF">SPIRO4BDMA_50386</name>
</gene>
<feature type="domain" description="HTH tetR-type" evidence="3">
    <location>
        <begin position="15"/>
        <end position="75"/>
    </location>
</feature>
<evidence type="ECO:0000256" key="2">
    <source>
        <dbReference type="PROSITE-ProRule" id="PRU00335"/>
    </source>
</evidence>
<evidence type="ECO:0000259" key="3">
    <source>
        <dbReference type="PROSITE" id="PS50977"/>
    </source>
</evidence>
<dbReference type="PANTHER" id="PTHR43479">
    <property type="entry name" value="ACREF/ENVCD OPERON REPRESSOR-RELATED"/>
    <property type="match status" value="1"/>
</dbReference>
<dbReference type="PRINTS" id="PR00455">
    <property type="entry name" value="HTHTETR"/>
</dbReference>
<organism evidence="4">
    <name type="scientific">uncultured spirochete</name>
    <dbReference type="NCBI Taxonomy" id="156406"/>
    <lineage>
        <taxon>Bacteria</taxon>
        <taxon>Pseudomonadati</taxon>
        <taxon>Spirochaetota</taxon>
        <taxon>Spirochaetia</taxon>
        <taxon>Spirochaetales</taxon>
        <taxon>environmental samples</taxon>
    </lineage>
</organism>
<proteinExistence type="predicted"/>
<dbReference type="SUPFAM" id="SSF46689">
    <property type="entry name" value="Homeodomain-like"/>
    <property type="match status" value="1"/>
</dbReference>
<dbReference type="Pfam" id="PF00440">
    <property type="entry name" value="TetR_N"/>
    <property type="match status" value="1"/>
</dbReference>
<accession>A0A3P3XRD3</accession>
<reference evidence="4" key="1">
    <citation type="submission" date="2017-02" db="EMBL/GenBank/DDBJ databases">
        <authorList>
            <person name="Regsiter A."/>
            <person name="William W."/>
        </authorList>
    </citation>
    <scope>NUCLEOTIDE SEQUENCE</scope>
    <source>
        <strain evidence="4">BdmA 4</strain>
    </source>
</reference>
<dbReference type="InterPro" id="IPR001647">
    <property type="entry name" value="HTH_TetR"/>
</dbReference>
<dbReference type="EMBL" id="FWDO01000005">
    <property type="protein sequence ID" value="SLM18871.1"/>
    <property type="molecule type" value="Genomic_DNA"/>
</dbReference>
<name>A0A3P3XRD3_9SPIR</name>